<protein>
    <submittedName>
        <fullName evidence="3">Serine/threonine-protein kinase LMTK1</fullName>
    </submittedName>
</protein>
<keyword evidence="2" id="KW-0472">Membrane</keyword>
<gene>
    <name evidence="3" type="ORF">NXF25_005791</name>
</gene>
<feature type="compositionally biased region" description="Acidic residues" evidence="1">
    <location>
        <begin position="343"/>
        <end position="353"/>
    </location>
</feature>
<reference evidence="3 4" key="1">
    <citation type="journal article" date="2024" name="Proc. Natl. Acad. Sci. U.S.A.">
        <title>The genetic regulatory architecture and epigenomic basis for age-related changes in rattlesnake venom.</title>
        <authorList>
            <person name="Hogan M.P."/>
            <person name="Holding M.L."/>
            <person name="Nystrom G.S."/>
            <person name="Colston T.J."/>
            <person name="Bartlett D.A."/>
            <person name="Mason A.J."/>
            <person name="Ellsworth S.A."/>
            <person name="Rautsaw R.M."/>
            <person name="Lawrence K.C."/>
            <person name="Strickland J.L."/>
            <person name="He B."/>
            <person name="Fraser P."/>
            <person name="Margres M.J."/>
            <person name="Gilbert D.M."/>
            <person name="Gibbs H.L."/>
            <person name="Parkinson C.L."/>
            <person name="Rokyta D.R."/>
        </authorList>
    </citation>
    <scope>NUCLEOTIDE SEQUENCE [LARGE SCALE GENOMIC DNA]</scope>
    <source>
        <strain evidence="3">DRR0105</strain>
    </source>
</reference>
<feature type="transmembrane region" description="Helical" evidence="2">
    <location>
        <begin position="172"/>
        <end position="195"/>
    </location>
</feature>
<keyword evidence="2" id="KW-0812">Transmembrane</keyword>
<sequence length="366" mass="40300">MKSADRHPHDFQKGGELTGQRNGQEASLGGRLDHAIPLRAEKGPVGPQTAVILAQPPFGSRRRTLWPLKVSGVRVWRNFGLHEGLEATYTPTLAGIRPTEQRDVAGPTSGHYGSSLCAVHDLLHGSMAFPDAAASLGISASDRARPVSQLGLFEQILSDGTPLSELSWSSSLVVVAVSFSGLFTFIFLMLACLCCKKGGIGFKSWRSESREKRLRMVLRYLPCTGASTVPKTACNVELGNPGQPSPCPLTKARLGYRLEAVALAMTCPVDLRRVWQGMLYLFCFRLLFQIFVSMEHLFSFGENLKLAVMKYIRINHLGLCPEPSTAFPHMHRSVGGKIKKEEEEKEEEEEEERVTECTAVSVTPQF</sequence>
<dbReference type="GO" id="GO:0007420">
    <property type="term" value="P:brain development"/>
    <property type="evidence" value="ECO:0007669"/>
    <property type="project" value="TreeGrafter"/>
</dbReference>
<feature type="compositionally biased region" description="Basic and acidic residues" evidence="1">
    <location>
        <begin position="1"/>
        <end position="13"/>
    </location>
</feature>
<dbReference type="PANTHER" id="PTHR24417">
    <property type="entry name" value="SERINE/THREONINE-PROTEIN KINASE LMTK1"/>
    <property type="match status" value="1"/>
</dbReference>
<dbReference type="GO" id="GO:0004713">
    <property type="term" value="F:protein tyrosine kinase activity"/>
    <property type="evidence" value="ECO:0007669"/>
    <property type="project" value="TreeGrafter"/>
</dbReference>
<evidence type="ECO:0000313" key="4">
    <source>
        <dbReference type="Proteomes" id="UP001474421"/>
    </source>
</evidence>
<keyword evidence="4" id="KW-1185">Reference proteome</keyword>
<organism evidence="3 4">
    <name type="scientific">Crotalus adamanteus</name>
    <name type="common">Eastern diamondback rattlesnake</name>
    <dbReference type="NCBI Taxonomy" id="8729"/>
    <lineage>
        <taxon>Eukaryota</taxon>
        <taxon>Metazoa</taxon>
        <taxon>Chordata</taxon>
        <taxon>Craniata</taxon>
        <taxon>Vertebrata</taxon>
        <taxon>Euteleostomi</taxon>
        <taxon>Lepidosauria</taxon>
        <taxon>Squamata</taxon>
        <taxon>Bifurcata</taxon>
        <taxon>Unidentata</taxon>
        <taxon>Episquamata</taxon>
        <taxon>Toxicofera</taxon>
        <taxon>Serpentes</taxon>
        <taxon>Colubroidea</taxon>
        <taxon>Viperidae</taxon>
        <taxon>Crotalinae</taxon>
        <taxon>Crotalus</taxon>
    </lineage>
</organism>
<dbReference type="AlphaFoldDB" id="A0AAW1BYD4"/>
<dbReference type="EMBL" id="JAOTOJ010000002">
    <property type="protein sequence ID" value="KAK9407017.1"/>
    <property type="molecule type" value="Genomic_DNA"/>
</dbReference>
<keyword evidence="3" id="KW-0418">Kinase</keyword>
<feature type="region of interest" description="Disordered" evidence="1">
    <location>
        <begin position="1"/>
        <end position="27"/>
    </location>
</feature>
<evidence type="ECO:0000256" key="1">
    <source>
        <dbReference type="SAM" id="MobiDB-lite"/>
    </source>
</evidence>
<comment type="caution">
    <text evidence="3">The sequence shown here is derived from an EMBL/GenBank/DDBJ whole genome shotgun (WGS) entry which is preliminary data.</text>
</comment>
<evidence type="ECO:0000313" key="3">
    <source>
        <dbReference type="EMBL" id="KAK9407017.1"/>
    </source>
</evidence>
<keyword evidence="2" id="KW-1133">Transmembrane helix</keyword>
<feature type="region of interest" description="Disordered" evidence="1">
    <location>
        <begin position="336"/>
        <end position="357"/>
    </location>
</feature>
<keyword evidence="3" id="KW-0808">Transferase</keyword>
<evidence type="ECO:0000256" key="2">
    <source>
        <dbReference type="SAM" id="Phobius"/>
    </source>
</evidence>
<name>A0AAW1BYD4_CROAD</name>
<proteinExistence type="predicted"/>
<dbReference type="Proteomes" id="UP001474421">
    <property type="component" value="Unassembled WGS sequence"/>
</dbReference>
<dbReference type="PANTHER" id="PTHR24417:SF0">
    <property type="entry name" value="SERINE_THREONINE-PROTEIN KINASE LMTK1"/>
    <property type="match status" value="1"/>
</dbReference>
<accession>A0AAW1BYD4</accession>